<dbReference type="AlphaFoldDB" id="A0A4C1YPS4"/>
<keyword evidence="6 7" id="KW-0472">Membrane</keyword>
<evidence type="ECO:0000256" key="1">
    <source>
        <dbReference type="ARBA" id="ARBA00004606"/>
    </source>
</evidence>
<evidence type="ECO:0000313" key="9">
    <source>
        <dbReference type="Proteomes" id="UP000299102"/>
    </source>
</evidence>
<keyword evidence="9" id="KW-1185">Reference proteome</keyword>
<dbReference type="EMBL" id="BGZK01001370">
    <property type="protein sequence ID" value="GBP78451.1"/>
    <property type="molecule type" value="Genomic_DNA"/>
</dbReference>
<feature type="transmembrane region" description="Helical" evidence="7">
    <location>
        <begin position="44"/>
        <end position="70"/>
    </location>
</feature>
<sequence length="304" mass="35118">MSRKDFDSIKLEKRSLKHRISKSIHDKDTGTVFGRTGKDWGKLFLFYLIFYAVLAGLFAICMAALLLLVVNPRIPNLQLERSVIGTSPGLGFRPLPADVRSTFISFKGTSYDSYKYWKTQLTEFLSVYKKKGQQEGAGQNIASCSFDIMPRPGQVCDVQIRDFDPCIEEKHFYYHKSSPCIFLKLNRIFGWTPNYYDANELPSDMPTSLQHKIGNLTHENQNQAKMVWLSCRGETPADEENMGPIKYYPYPGFPGYYFPYMNTEGYLSPLVAVHFESPNRFWLEVQTIRHLPDPLRSADCDRRW</sequence>
<dbReference type="Proteomes" id="UP000299102">
    <property type="component" value="Unassembled WGS sequence"/>
</dbReference>
<evidence type="ECO:0000256" key="7">
    <source>
        <dbReference type="SAM" id="Phobius"/>
    </source>
</evidence>
<gene>
    <name evidence="8" type="ORF">EVAR_52256_1</name>
</gene>
<comment type="similarity">
    <text evidence="2">Belongs to the X(+)/potassium ATPases subunit beta family.</text>
</comment>
<keyword evidence="4" id="KW-0735">Signal-anchor</keyword>
<dbReference type="Pfam" id="PF00287">
    <property type="entry name" value="Na_K-ATPase"/>
    <property type="match status" value="1"/>
</dbReference>
<keyword evidence="3 7" id="KW-0812">Transmembrane</keyword>
<dbReference type="GO" id="GO:0006883">
    <property type="term" value="P:intracellular sodium ion homeostasis"/>
    <property type="evidence" value="ECO:0007669"/>
    <property type="project" value="TreeGrafter"/>
</dbReference>
<comment type="caution">
    <text evidence="8">The sequence shown here is derived from an EMBL/GenBank/DDBJ whole genome shotgun (WGS) entry which is preliminary data.</text>
</comment>
<dbReference type="GO" id="GO:0030007">
    <property type="term" value="P:intracellular potassium ion homeostasis"/>
    <property type="evidence" value="ECO:0007669"/>
    <property type="project" value="TreeGrafter"/>
</dbReference>
<evidence type="ECO:0000256" key="2">
    <source>
        <dbReference type="ARBA" id="ARBA00005876"/>
    </source>
</evidence>
<dbReference type="GO" id="GO:0001671">
    <property type="term" value="F:ATPase activator activity"/>
    <property type="evidence" value="ECO:0007669"/>
    <property type="project" value="TreeGrafter"/>
</dbReference>
<accession>A0A4C1YPS4</accession>
<evidence type="ECO:0000256" key="6">
    <source>
        <dbReference type="ARBA" id="ARBA00023136"/>
    </source>
</evidence>
<dbReference type="PANTHER" id="PTHR11523">
    <property type="entry name" value="SODIUM/POTASSIUM-DEPENDENT ATPASE BETA SUBUNIT"/>
    <property type="match status" value="1"/>
</dbReference>
<proteinExistence type="inferred from homology"/>
<dbReference type="STRING" id="151549.A0A4C1YPS4"/>
<evidence type="ECO:0000256" key="5">
    <source>
        <dbReference type="ARBA" id="ARBA00022989"/>
    </source>
</evidence>
<dbReference type="GO" id="GO:0005890">
    <property type="term" value="C:sodium:potassium-exchanging ATPase complex"/>
    <property type="evidence" value="ECO:0007669"/>
    <property type="project" value="InterPro"/>
</dbReference>
<protein>
    <recommendedName>
        <fullName evidence="10">Sodium/potassium-transporting ATPase subunit beta-2</fullName>
    </recommendedName>
</protein>
<evidence type="ECO:0000313" key="8">
    <source>
        <dbReference type="EMBL" id="GBP78451.1"/>
    </source>
</evidence>
<dbReference type="Gene3D" id="2.60.40.1660">
    <property type="entry name" value="Na, k-atpase alpha subunit"/>
    <property type="match status" value="1"/>
</dbReference>
<dbReference type="GO" id="GO:0036376">
    <property type="term" value="P:sodium ion export across plasma membrane"/>
    <property type="evidence" value="ECO:0007669"/>
    <property type="project" value="TreeGrafter"/>
</dbReference>
<name>A0A4C1YPS4_EUMVA</name>
<dbReference type="OrthoDB" id="5912413at2759"/>
<reference evidence="8 9" key="1">
    <citation type="journal article" date="2019" name="Commun. Biol.">
        <title>The bagworm genome reveals a unique fibroin gene that provides high tensile strength.</title>
        <authorList>
            <person name="Kono N."/>
            <person name="Nakamura H."/>
            <person name="Ohtoshi R."/>
            <person name="Tomita M."/>
            <person name="Numata K."/>
            <person name="Arakawa K."/>
        </authorList>
    </citation>
    <scope>NUCLEOTIDE SEQUENCE [LARGE SCALE GENOMIC DNA]</scope>
</reference>
<evidence type="ECO:0000256" key="4">
    <source>
        <dbReference type="ARBA" id="ARBA00022968"/>
    </source>
</evidence>
<dbReference type="GO" id="GO:1990573">
    <property type="term" value="P:potassium ion import across plasma membrane"/>
    <property type="evidence" value="ECO:0007669"/>
    <property type="project" value="TreeGrafter"/>
</dbReference>
<organism evidence="8 9">
    <name type="scientific">Eumeta variegata</name>
    <name type="common">Bagworm moth</name>
    <name type="synonym">Eumeta japonica</name>
    <dbReference type="NCBI Taxonomy" id="151549"/>
    <lineage>
        <taxon>Eukaryota</taxon>
        <taxon>Metazoa</taxon>
        <taxon>Ecdysozoa</taxon>
        <taxon>Arthropoda</taxon>
        <taxon>Hexapoda</taxon>
        <taxon>Insecta</taxon>
        <taxon>Pterygota</taxon>
        <taxon>Neoptera</taxon>
        <taxon>Endopterygota</taxon>
        <taxon>Lepidoptera</taxon>
        <taxon>Glossata</taxon>
        <taxon>Ditrysia</taxon>
        <taxon>Tineoidea</taxon>
        <taxon>Psychidae</taxon>
        <taxon>Oiketicinae</taxon>
        <taxon>Eumeta</taxon>
    </lineage>
</organism>
<dbReference type="PANTHER" id="PTHR11523:SF46">
    <property type="entry name" value="SODIUM_POTASSIUM-TRANSPORTING ATPASE SUBUNIT BETA-2"/>
    <property type="match status" value="1"/>
</dbReference>
<evidence type="ECO:0008006" key="10">
    <source>
        <dbReference type="Google" id="ProtNLM"/>
    </source>
</evidence>
<comment type="subcellular location">
    <subcellularLocation>
        <location evidence="1">Membrane</location>
        <topology evidence="1">Single-pass type II membrane protein</topology>
    </subcellularLocation>
</comment>
<dbReference type="InterPro" id="IPR038702">
    <property type="entry name" value="Na/K_ATPase_sub_beta_sf"/>
</dbReference>
<dbReference type="InterPro" id="IPR000402">
    <property type="entry name" value="Na/K_ATPase_sub_beta"/>
</dbReference>
<keyword evidence="5 7" id="KW-1133">Transmembrane helix</keyword>
<evidence type="ECO:0000256" key="3">
    <source>
        <dbReference type="ARBA" id="ARBA00022692"/>
    </source>
</evidence>